<evidence type="ECO:0000256" key="4">
    <source>
        <dbReference type="ARBA" id="ARBA00005517"/>
    </source>
</evidence>
<keyword evidence="7 12" id="KW-0028">Amino-acid biosynthesis</keyword>
<dbReference type="Gene3D" id="3.40.50.1100">
    <property type="match status" value="2"/>
</dbReference>
<comment type="cofactor">
    <cofactor evidence="1 12">
        <name>pyridoxal 5'-phosphate</name>
        <dbReference type="ChEBI" id="CHEBI:597326"/>
    </cofactor>
</comment>
<comment type="caution">
    <text evidence="14">The sequence shown here is derived from an EMBL/GenBank/DDBJ whole genome shotgun (WGS) entry which is preliminary data.</text>
</comment>
<evidence type="ECO:0000256" key="2">
    <source>
        <dbReference type="ARBA" id="ARBA00003648"/>
    </source>
</evidence>
<evidence type="ECO:0000259" key="13">
    <source>
        <dbReference type="Pfam" id="PF00291"/>
    </source>
</evidence>
<keyword evidence="15" id="KW-1185">Reference proteome</keyword>
<dbReference type="GO" id="GO:0004795">
    <property type="term" value="F:threonine synthase activity"/>
    <property type="evidence" value="ECO:0007669"/>
    <property type="project" value="UniProtKB-EC"/>
</dbReference>
<dbReference type="RefSeq" id="WP_307682949.1">
    <property type="nucleotide sequence ID" value="NZ_JAUSQX010000001.1"/>
</dbReference>
<dbReference type="InterPro" id="IPR026260">
    <property type="entry name" value="Thr_Synthase_bac/arc"/>
</dbReference>
<sequence length="367" mass="38318">MAHQWQGIIREYRERLPFGKSDPVVTLGEGGTPLVYARAISERVGADVHIKVEGANPTGSFKDRGMTAAISQVKQTDVQVVAAASTGNTSASAAAYAVVAGLKSAVILPAGKIAAGKLAQAIVHGAQLVAVDGNFDDCLRIVRELTDTHPVALVNSVNPYRLQGQKTAAFEIVDALGDAPDIHVLPVGNAGNITAYWMGYNEYAGRTTLASMDDSALHMEPVSTKVPQMWGVQAWGSAPLVLGEVVDNPETIATAIRIGNPASWKYAEAARDDSKGWIDRVTDEQILHAQKVLSAEVGIFVEPASAASVAGLLQAAEQGKVPKGATIVCTVTGNGLKDTATALGDADLDLRPIEPTLQAAAEVLGLS</sequence>
<dbReference type="PIRSF" id="PIRSF038945">
    <property type="entry name" value="Thr_synthase"/>
    <property type="match status" value="1"/>
</dbReference>
<evidence type="ECO:0000256" key="5">
    <source>
        <dbReference type="ARBA" id="ARBA00013028"/>
    </source>
</evidence>
<dbReference type="InterPro" id="IPR004450">
    <property type="entry name" value="Thr_synthase-like"/>
</dbReference>
<evidence type="ECO:0000313" key="14">
    <source>
        <dbReference type="EMBL" id="MDP9806741.1"/>
    </source>
</evidence>
<evidence type="ECO:0000256" key="6">
    <source>
        <dbReference type="ARBA" id="ARBA00018679"/>
    </source>
</evidence>
<evidence type="ECO:0000256" key="3">
    <source>
        <dbReference type="ARBA" id="ARBA00004979"/>
    </source>
</evidence>
<gene>
    <name evidence="14" type="ORF">J2S70_001323</name>
</gene>
<dbReference type="NCBIfam" id="TIGR00260">
    <property type="entry name" value="thrC"/>
    <property type="match status" value="1"/>
</dbReference>
<evidence type="ECO:0000313" key="15">
    <source>
        <dbReference type="Proteomes" id="UP001243212"/>
    </source>
</evidence>
<evidence type="ECO:0000256" key="10">
    <source>
        <dbReference type="ARBA" id="ARBA00049144"/>
    </source>
</evidence>
<dbReference type="SUPFAM" id="SSF53686">
    <property type="entry name" value="Tryptophan synthase beta subunit-like PLP-dependent enzymes"/>
    <property type="match status" value="1"/>
</dbReference>
<comment type="catalytic activity">
    <reaction evidence="10 12">
        <text>O-phospho-L-homoserine + H2O = L-threonine + phosphate</text>
        <dbReference type="Rhea" id="RHEA:10840"/>
        <dbReference type="ChEBI" id="CHEBI:15377"/>
        <dbReference type="ChEBI" id="CHEBI:43474"/>
        <dbReference type="ChEBI" id="CHEBI:57590"/>
        <dbReference type="ChEBI" id="CHEBI:57926"/>
        <dbReference type="EC" id="4.2.3.1"/>
    </reaction>
</comment>
<comment type="similarity">
    <text evidence="4 12">Belongs to the threonine synthase family.</text>
</comment>
<evidence type="ECO:0000256" key="7">
    <source>
        <dbReference type="ARBA" id="ARBA00022605"/>
    </source>
</evidence>
<dbReference type="PANTHER" id="PTHR10314">
    <property type="entry name" value="CYSTATHIONINE BETA-SYNTHASE"/>
    <property type="match status" value="1"/>
</dbReference>
<dbReference type="InterPro" id="IPR000634">
    <property type="entry name" value="Ser/Thr_deHydtase_PyrdxlP-BS"/>
</dbReference>
<evidence type="ECO:0000256" key="11">
    <source>
        <dbReference type="NCBIfam" id="TIGR00260"/>
    </source>
</evidence>
<dbReference type="InterPro" id="IPR001926">
    <property type="entry name" value="TrpB-like_PALP"/>
</dbReference>
<dbReference type="EMBL" id="JAUSQX010000001">
    <property type="protein sequence ID" value="MDP9806741.1"/>
    <property type="molecule type" value="Genomic_DNA"/>
</dbReference>
<dbReference type="Pfam" id="PF00291">
    <property type="entry name" value="PALP"/>
    <property type="match status" value="1"/>
</dbReference>
<dbReference type="EC" id="4.2.3.1" evidence="5 11"/>
<name>A0ABT9NH58_9ACTO</name>
<evidence type="ECO:0000256" key="12">
    <source>
        <dbReference type="PIRNR" id="PIRNR038945"/>
    </source>
</evidence>
<keyword evidence="9 12" id="KW-0663">Pyridoxal phosphate</keyword>
<accession>A0ABT9NH58</accession>
<comment type="pathway">
    <text evidence="3 12">Amino-acid biosynthesis; L-threonine biosynthesis; L-threonine from L-aspartate: step 5/5.</text>
</comment>
<feature type="domain" description="Tryptophan synthase beta chain-like PALP" evidence="13">
    <location>
        <begin position="25"/>
        <end position="333"/>
    </location>
</feature>
<evidence type="ECO:0000256" key="1">
    <source>
        <dbReference type="ARBA" id="ARBA00001933"/>
    </source>
</evidence>
<reference evidence="14 15" key="1">
    <citation type="submission" date="2023-07" db="EMBL/GenBank/DDBJ databases">
        <title>Sequencing the genomes of 1000 actinobacteria strains.</title>
        <authorList>
            <person name="Klenk H.-P."/>
        </authorList>
    </citation>
    <scope>NUCLEOTIDE SEQUENCE [LARGE SCALE GENOMIC DNA]</scope>
    <source>
        <strain evidence="14 15">DSM 17163</strain>
    </source>
</reference>
<dbReference type="InterPro" id="IPR050214">
    <property type="entry name" value="Cys_Synth/Cystath_Beta-Synth"/>
</dbReference>
<evidence type="ECO:0000256" key="8">
    <source>
        <dbReference type="ARBA" id="ARBA00022697"/>
    </source>
</evidence>
<proteinExistence type="inferred from homology"/>
<dbReference type="Proteomes" id="UP001243212">
    <property type="component" value="Unassembled WGS sequence"/>
</dbReference>
<dbReference type="PROSITE" id="PS00165">
    <property type="entry name" value="DEHYDRATASE_SER_THR"/>
    <property type="match status" value="1"/>
</dbReference>
<evidence type="ECO:0000256" key="9">
    <source>
        <dbReference type="ARBA" id="ARBA00022898"/>
    </source>
</evidence>
<dbReference type="CDD" id="cd01563">
    <property type="entry name" value="Thr-synth_1"/>
    <property type="match status" value="1"/>
</dbReference>
<comment type="function">
    <text evidence="2 12">Catalyzes the gamma-elimination of phosphate from L-phosphohomoserine and the beta-addition of water to produce L-threonine.</text>
</comment>
<keyword evidence="8 12" id="KW-0791">Threonine biosynthesis</keyword>
<keyword evidence="12 14" id="KW-0456">Lyase</keyword>
<protein>
    <recommendedName>
        <fullName evidence="6 11">Threonine synthase</fullName>
        <ecNumber evidence="5 11">4.2.3.1</ecNumber>
    </recommendedName>
</protein>
<organism evidence="14 15">
    <name type="scientific">Trueperella bonasi</name>
    <dbReference type="NCBI Taxonomy" id="312286"/>
    <lineage>
        <taxon>Bacteria</taxon>
        <taxon>Bacillati</taxon>
        <taxon>Actinomycetota</taxon>
        <taxon>Actinomycetes</taxon>
        <taxon>Actinomycetales</taxon>
        <taxon>Actinomycetaceae</taxon>
        <taxon>Trueperella</taxon>
    </lineage>
</organism>
<dbReference type="InterPro" id="IPR036052">
    <property type="entry name" value="TrpB-like_PALP_sf"/>
</dbReference>